<reference evidence="2 3" key="1">
    <citation type="submission" date="2016-05" db="EMBL/GenBank/DDBJ databases">
        <title>Microbial solvent formation.</title>
        <authorList>
            <person name="Poehlein A."/>
            <person name="Montoya Solano J.D."/>
            <person name="Flitsch S."/>
            <person name="Krabben P."/>
            <person name="Duerre P."/>
            <person name="Daniel R."/>
        </authorList>
    </citation>
    <scope>NUCLEOTIDE SEQUENCE [LARGE SCALE GENOMIC DNA]</scope>
    <source>
        <strain evidence="2 3">DSM 53</strain>
    </source>
</reference>
<evidence type="ECO:0000313" key="2">
    <source>
        <dbReference type="EMBL" id="OOM62217.1"/>
    </source>
</evidence>
<dbReference type="AlphaFoldDB" id="A0A1S8SA09"/>
<dbReference type="Pfam" id="PF01541">
    <property type="entry name" value="GIY-YIG"/>
    <property type="match status" value="1"/>
</dbReference>
<dbReference type="GO" id="GO:0004519">
    <property type="term" value="F:endonuclease activity"/>
    <property type="evidence" value="ECO:0007669"/>
    <property type="project" value="InterPro"/>
</dbReference>
<comment type="caution">
    <text evidence="2">The sequence shown here is derived from an EMBL/GenBank/DDBJ whole genome shotgun (WGS) entry which is preliminary data.</text>
</comment>
<evidence type="ECO:0000313" key="3">
    <source>
        <dbReference type="Proteomes" id="UP000190973"/>
    </source>
</evidence>
<dbReference type="Gene3D" id="3.40.1440.10">
    <property type="entry name" value="GIY-YIG endonuclease"/>
    <property type="match status" value="1"/>
</dbReference>
<evidence type="ECO:0000259" key="1">
    <source>
        <dbReference type="Pfam" id="PF01541"/>
    </source>
</evidence>
<proteinExistence type="predicted"/>
<sequence>MCKKIVGIYLFKNNVTKRVRIGSSKDCMRRKSNYLANLRNGRDDRVNKLMLEDFVNYGEQSFEFIILEECKVHDLFIRERYYLEEIYDDVAFYNSNRVCKTVKDIKTGLRAKRHKENFSNIMSGENNPNCTTLNQAKANEILWLKLNTNMKYKDIAELYGCSANLVSRIKKDRWMNSIPVKPSWYSEEVAK</sequence>
<dbReference type="InterPro" id="IPR000305">
    <property type="entry name" value="GIY-YIG_endonuc"/>
</dbReference>
<feature type="domain" description="GIY-YIG" evidence="1">
    <location>
        <begin position="7"/>
        <end position="84"/>
    </location>
</feature>
<dbReference type="EMBL" id="LZZI01000026">
    <property type="protein sequence ID" value="OOM62217.1"/>
    <property type="molecule type" value="Genomic_DNA"/>
</dbReference>
<protein>
    <submittedName>
        <fullName evidence="2">GIY-YIG catalytic domain protein</fullName>
    </submittedName>
</protein>
<gene>
    <name evidence="2" type="ORF">CLBCK_19200</name>
</gene>
<name>A0A1S8SA09_CLOBE</name>
<dbReference type="SUPFAM" id="SSF82771">
    <property type="entry name" value="GIY-YIG endonuclease"/>
    <property type="match status" value="1"/>
</dbReference>
<dbReference type="RefSeq" id="WP_077838551.1">
    <property type="nucleotide sequence ID" value="NZ_JABTAE010000001.1"/>
</dbReference>
<accession>A0A1S8SA09</accession>
<dbReference type="InterPro" id="IPR006350">
    <property type="entry name" value="Intron_endoG1"/>
</dbReference>
<dbReference type="Proteomes" id="UP000190973">
    <property type="component" value="Unassembled WGS sequence"/>
</dbReference>
<dbReference type="NCBIfam" id="TIGR01453">
    <property type="entry name" value="grpIintron_endo"/>
    <property type="match status" value="1"/>
</dbReference>
<dbReference type="InterPro" id="IPR035901">
    <property type="entry name" value="GIY-YIG_endonuc_sf"/>
</dbReference>
<organism evidence="2 3">
    <name type="scientific">Clostridium beijerinckii</name>
    <name type="common">Clostridium MP</name>
    <dbReference type="NCBI Taxonomy" id="1520"/>
    <lineage>
        <taxon>Bacteria</taxon>
        <taxon>Bacillati</taxon>
        <taxon>Bacillota</taxon>
        <taxon>Clostridia</taxon>
        <taxon>Eubacteriales</taxon>
        <taxon>Clostridiaceae</taxon>
        <taxon>Clostridium</taxon>
    </lineage>
</organism>